<sequence>MNPKVMHLFMRTKRVGLDKLRGVRKDKYLTKFTRINSLSNSFNVKKQYCLCRQLKKIRALSANYNNVCIPTFVDLVNKNIEENMAKLRQAKVQYPFICKPLVAHGSDYAHQVNNSSYNKGDTDASASYRFFVVLSAIFLKSWESANVHDAVLYKVFVVGDRYFIVPRPSLKNFKAD</sequence>
<dbReference type="GO" id="GO:0052725">
    <property type="term" value="F:inositol-1,3,4-trisphosphate 6-kinase activity"/>
    <property type="evidence" value="ECO:0007669"/>
    <property type="project" value="InterPro"/>
</dbReference>
<evidence type="ECO:0000313" key="11">
    <source>
        <dbReference type="Proteomes" id="UP000887565"/>
    </source>
</evidence>
<evidence type="ECO:0000256" key="2">
    <source>
        <dbReference type="ARBA" id="ARBA00009601"/>
    </source>
</evidence>
<name>A0A915HRJ7_ROMCU</name>
<reference evidence="12" key="1">
    <citation type="submission" date="2022-11" db="UniProtKB">
        <authorList>
            <consortium name="WormBaseParasite"/>
        </authorList>
    </citation>
    <scope>IDENTIFICATION</scope>
</reference>
<keyword evidence="5" id="KW-0479">Metal-binding</keyword>
<organism evidence="11 12">
    <name type="scientific">Romanomermis culicivorax</name>
    <name type="common">Nematode worm</name>
    <dbReference type="NCBI Taxonomy" id="13658"/>
    <lineage>
        <taxon>Eukaryota</taxon>
        <taxon>Metazoa</taxon>
        <taxon>Ecdysozoa</taxon>
        <taxon>Nematoda</taxon>
        <taxon>Enoplea</taxon>
        <taxon>Dorylaimia</taxon>
        <taxon>Mermithida</taxon>
        <taxon>Mermithoidea</taxon>
        <taxon>Mermithidae</taxon>
        <taxon>Romanomermis</taxon>
    </lineage>
</organism>
<dbReference type="InterPro" id="IPR008656">
    <property type="entry name" value="Inositol_tetrakis-P_1-kinase"/>
</dbReference>
<evidence type="ECO:0000256" key="7">
    <source>
        <dbReference type="ARBA" id="ARBA00022777"/>
    </source>
</evidence>
<evidence type="ECO:0000256" key="3">
    <source>
        <dbReference type="ARBA" id="ARBA00012017"/>
    </source>
</evidence>
<comment type="similarity">
    <text evidence="2">Belongs to the ITPK1 family.</text>
</comment>
<keyword evidence="11" id="KW-1185">Reference proteome</keyword>
<dbReference type="GO" id="GO:0032957">
    <property type="term" value="P:inositol trisphosphate metabolic process"/>
    <property type="evidence" value="ECO:0007669"/>
    <property type="project" value="InterPro"/>
</dbReference>
<evidence type="ECO:0000256" key="5">
    <source>
        <dbReference type="ARBA" id="ARBA00022723"/>
    </source>
</evidence>
<dbReference type="PANTHER" id="PTHR14217">
    <property type="entry name" value="INOSITOL-TETRAKISPHOSPHATE 1-KINASE"/>
    <property type="match status" value="1"/>
</dbReference>
<dbReference type="GO" id="GO:0052726">
    <property type="term" value="F:inositol-1,3,4-trisphosphate 5-kinase activity"/>
    <property type="evidence" value="ECO:0007669"/>
    <property type="project" value="InterPro"/>
</dbReference>
<feature type="domain" description="Inositol 1,3,4-trisphosphate 5/6-kinase ATP-grasp" evidence="10">
    <location>
        <begin position="63"/>
        <end position="175"/>
    </location>
</feature>
<dbReference type="GO" id="GO:0005737">
    <property type="term" value="C:cytoplasm"/>
    <property type="evidence" value="ECO:0007669"/>
    <property type="project" value="TreeGrafter"/>
</dbReference>
<dbReference type="Pfam" id="PF05770">
    <property type="entry name" value="Ins134_P3_kin"/>
    <property type="match status" value="1"/>
</dbReference>
<evidence type="ECO:0000256" key="1">
    <source>
        <dbReference type="ARBA" id="ARBA00001946"/>
    </source>
</evidence>
<keyword evidence="9" id="KW-0460">Magnesium</keyword>
<keyword evidence="4" id="KW-0808">Transferase</keyword>
<dbReference type="Proteomes" id="UP000887565">
    <property type="component" value="Unplaced"/>
</dbReference>
<dbReference type="GO" id="GO:0005524">
    <property type="term" value="F:ATP binding"/>
    <property type="evidence" value="ECO:0007669"/>
    <property type="project" value="UniProtKB-KW"/>
</dbReference>
<dbReference type="Gene3D" id="3.30.470.20">
    <property type="entry name" value="ATP-grasp fold, B domain"/>
    <property type="match status" value="1"/>
</dbReference>
<proteinExistence type="inferred from homology"/>
<dbReference type="GO" id="GO:0000287">
    <property type="term" value="F:magnesium ion binding"/>
    <property type="evidence" value="ECO:0007669"/>
    <property type="project" value="InterPro"/>
</dbReference>
<evidence type="ECO:0000256" key="4">
    <source>
        <dbReference type="ARBA" id="ARBA00022679"/>
    </source>
</evidence>
<dbReference type="InterPro" id="IPR040464">
    <property type="entry name" value="InsP(3)kin_ATP-grasp"/>
</dbReference>
<evidence type="ECO:0000256" key="6">
    <source>
        <dbReference type="ARBA" id="ARBA00022741"/>
    </source>
</evidence>
<dbReference type="WBParaSite" id="nRc.2.0.1.t03992-RA">
    <property type="protein sequence ID" value="nRc.2.0.1.t03992-RA"/>
    <property type="gene ID" value="nRc.2.0.1.g03992"/>
</dbReference>
<dbReference type="PANTHER" id="PTHR14217:SF1">
    <property type="entry name" value="INOSITOL-TETRAKISPHOSPHATE 1-KINASE"/>
    <property type="match status" value="1"/>
</dbReference>
<protein>
    <recommendedName>
        <fullName evidence="3">inositol-1,3,4-trisphosphate 5/6-kinase</fullName>
        <ecNumber evidence="3">2.7.1.159</ecNumber>
    </recommendedName>
</protein>
<evidence type="ECO:0000313" key="12">
    <source>
        <dbReference type="WBParaSite" id="nRc.2.0.1.t03992-RA"/>
    </source>
</evidence>
<keyword evidence="8" id="KW-0067">ATP-binding</keyword>
<keyword evidence="7" id="KW-0418">Kinase</keyword>
<dbReference type="AlphaFoldDB" id="A0A915HRJ7"/>
<evidence type="ECO:0000259" key="10">
    <source>
        <dbReference type="Pfam" id="PF05770"/>
    </source>
</evidence>
<dbReference type="GO" id="GO:0047325">
    <property type="term" value="F:inositol-3,4,5,6-tetrakisphosphate 1-kinase activity"/>
    <property type="evidence" value="ECO:0007669"/>
    <property type="project" value="InterPro"/>
</dbReference>
<comment type="cofactor">
    <cofactor evidence="1">
        <name>Mg(2+)</name>
        <dbReference type="ChEBI" id="CHEBI:18420"/>
    </cofactor>
</comment>
<keyword evidence="6" id="KW-0547">Nucleotide-binding</keyword>
<dbReference type="EC" id="2.7.1.159" evidence="3"/>
<evidence type="ECO:0000256" key="9">
    <source>
        <dbReference type="ARBA" id="ARBA00022842"/>
    </source>
</evidence>
<evidence type="ECO:0000256" key="8">
    <source>
        <dbReference type="ARBA" id="ARBA00022840"/>
    </source>
</evidence>
<accession>A0A915HRJ7</accession>